<organism evidence="2 3">
    <name type="scientific">Brachionus plicatilis</name>
    <name type="common">Marine rotifer</name>
    <name type="synonym">Brachionus muelleri</name>
    <dbReference type="NCBI Taxonomy" id="10195"/>
    <lineage>
        <taxon>Eukaryota</taxon>
        <taxon>Metazoa</taxon>
        <taxon>Spiralia</taxon>
        <taxon>Gnathifera</taxon>
        <taxon>Rotifera</taxon>
        <taxon>Eurotatoria</taxon>
        <taxon>Monogononta</taxon>
        <taxon>Pseudotrocha</taxon>
        <taxon>Ploima</taxon>
        <taxon>Brachionidae</taxon>
        <taxon>Brachionus</taxon>
    </lineage>
</organism>
<sequence length="106" mass="12373">MYADDLLIITDSFRKLRKASKLCEDFGNQKEIKFNPKKTQIMSINSKNDQVTQLHCLQLNYKAKRLNGTDLFQDSSLASWRAYHALKAQIEIECNDLDQKNNSRFD</sequence>
<keyword evidence="3" id="KW-1185">Reference proteome</keyword>
<dbReference type="EMBL" id="REGN01010355">
    <property type="protein sequence ID" value="RMZ99213.1"/>
    <property type="molecule type" value="Genomic_DNA"/>
</dbReference>
<dbReference type="PROSITE" id="PS50878">
    <property type="entry name" value="RT_POL"/>
    <property type="match status" value="1"/>
</dbReference>
<comment type="caution">
    <text evidence="2">The sequence shown here is derived from an EMBL/GenBank/DDBJ whole genome shotgun (WGS) entry which is preliminary data.</text>
</comment>
<evidence type="ECO:0000313" key="3">
    <source>
        <dbReference type="Proteomes" id="UP000276133"/>
    </source>
</evidence>
<name>A0A3M7PJP2_BRAPC</name>
<feature type="domain" description="Reverse transcriptase" evidence="1">
    <location>
        <begin position="1"/>
        <end position="85"/>
    </location>
</feature>
<proteinExistence type="predicted"/>
<protein>
    <recommendedName>
        <fullName evidence="1">Reverse transcriptase domain-containing protein</fullName>
    </recommendedName>
</protein>
<dbReference type="AlphaFoldDB" id="A0A3M7PJP2"/>
<gene>
    <name evidence="2" type="ORF">BpHYR1_052530</name>
</gene>
<evidence type="ECO:0000313" key="2">
    <source>
        <dbReference type="EMBL" id="RMZ99213.1"/>
    </source>
</evidence>
<evidence type="ECO:0000259" key="1">
    <source>
        <dbReference type="PROSITE" id="PS50878"/>
    </source>
</evidence>
<dbReference type="InterPro" id="IPR000477">
    <property type="entry name" value="RT_dom"/>
</dbReference>
<dbReference type="Proteomes" id="UP000276133">
    <property type="component" value="Unassembled WGS sequence"/>
</dbReference>
<dbReference type="OrthoDB" id="10014409at2759"/>
<dbReference type="Pfam" id="PF00078">
    <property type="entry name" value="RVT_1"/>
    <property type="match status" value="1"/>
</dbReference>
<reference evidence="2 3" key="1">
    <citation type="journal article" date="2018" name="Sci. Rep.">
        <title>Genomic signatures of local adaptation to the degree of environmental predictability in rotifers.</title>
        <authorList>
            <person name="Franch-Gras L."/>
            <person name="Hahn C."/>
            <person name="Garcia-Roger E.M."/>
            <person name="Carmona M.J."/>
            <person name="Serra M."/>
            <person name="Gomez A."/>
        </authorList>
    </citation>
    <scope>NUCLEOTIDE SEQUENCE [LARGE SCALE GENOMIC DNA]</scope>
    <source>
        <strain evidence="2">HYR1</strain>
    </source>
</reference>
<accession>A0A3M7PJP2</accession>